<organism evidence="6 7">
    <name type="scientific">Hypocrea atroviridis (strain ATCC 20476 / IMI 206040)</name>
    <name type="common">Trichoderma atroviride</name>
    <dbReference type="NCBI Taxonomy" id="452589"/>
    <lineage>
        <taxon>Eukaryota</taxon>
        <taxon>Fungi</taxon>
        <taxon>Dikarya</taxon>
        <taxon>Ascomycota</taxon>
        <taxon>Pezizomycotina</taxon>
        <taxon>Sordariomycetes</taxon>
        <taxon>Hypocreomycetidae</taxon>
        <taxon>Hypocreales</taxon>
        <taxon>Hypocreaceae</taxon>
        <taxon>Trichoderma</taxon>
    </lineage>
</organism>
<dbReference type="EMBL" id="ABDG02000014">
    <property type="protein sequence ID" value="EHK50148.1"/>
    <property type="molecule type" value="Genomic_DNA"/>
</dbReference>
<dbReference type="HOGENOM" id="CLU_006524_5_0_1"/>
<dbReference type="OMA" id="IKCQPSE"/>
<reference evidence="6 7" key="1">
    <citation type="journal article" date="2011" name="Genome Biol.">
        <title>Comparative genome sequence analysis underscores mycoparasitism as the ancestral life style of Trichoderma.</title>
        <authorList>
            <person name="Kubicek C.P."/>
            <person name="Herrera-Estrella A."/>
            <person name="Seidl-Seiboth V."/>
            <person name="Martinez D.A."/>
            <person name="Druzhinina I.S."/>
            <person name="Thon M."/>
            <person name="Zeilinger S."/>
            <person name="Casas-Flores S."/>
            <person name="Horwitz B.A."/>
            <person name="Mukherjee P.K."/>
            <person name="Mukherjee M."/>
            <person name="Kredics L."/>
            <person name="Alcaraz L.D."/>
            <person name="Aerts A."/>
            <person name="Antal Z."/>
            <person name="Atanasova L."/>
            <person name="Cervantes-Badillo M.G."/>
            <person name="Challacombe J."/>
            <person name="Chertkov O."/>
            <person name="McCluskey K."/>
            <person name="Coulpier F."/>
            <person name="Deshpande N."/>
            <person name="von Doehren H."/>
            <person name="Ebbole D.J."/>
            <person name="Esquivel-Naranjo E.U."/>
            <person name="Fekete E."/>
            <person name="Flipphi M."/>
            <person name="Glaser F."/>
            <person name="Gomez-Rodriguez E.Y."/>
            <person name="Gruber S."/>
            <person name="Han C."/>
            <person name="Henrissat B."/>
            <person name="Hermosa R."/>
            <person name="Hernandez-Onate M."/>
            <person name="Karaffa L."/>
            <person name="Kosti I."/>
            <person name="Le Crom S."/>
            <person name="Lindquist E."/>
            <person name="Lucas S."/>
            <person name="Luebeck M."/>
            <person name="Luebeck P.S."/>
            <person name="Margeot A."/>
            <person name="Metz B."/>
            <person name="Misra M."/>
            <person name="Nevalainen H."/>
            <person name="Omann M."/>
            <person name="Packer N."/>
            <person name="Perrone G."/>
            <person name="Uresti-Rivera E.E."/>
            <person name="Salamov A."/>
            <person name="Schmoll M."/>
            <person name="Seiboth B."/>
            <person name="Shapiro H."/>
            <person name="Sukno S."/>
            <person name="Tamayo-Ramos J.A."/>
            <person name="Tisch D."/>
            <person name="Wiest A."/>
            <person name="Wilkinson H.H."/>
            <person name="Zhang M."/>
            <person name="Coutinho P.M."/>
            <person name="Kenerley C.M."/>
            <person name="Monte E."/>
            <person name="Baker S.E."/>
            <person name="Grigoriev I.V."/>
        </authorList>
    </citation>
    <scope>NUCLEOTIDE SEQUENCE [LARGE SCALE GENOMIC DNA]</scope>
    <source>
        <strain evidence="7">ATCC 20476 / IMI 206040</strain>
    </source>
</reference>
<dbReference type="eggNOG" id="ENOG502SNUJ">
    <property type="taxonomic scope" value="Eukaryota"/>
</dbReference>
<dbReference type="PANTHER" id="PTHR31845:SF10">
    <property type="entry name" value="ZN(II)2CYS6 TRANSCRIPTION FACTOR (EUROFUNG)"/>
    <property type="match status" value="1"/>
</dbReference>
<evidence type="ECO:0000256" key="1">
    <source>
        <dbReference type="ARBA" id="ARBA00004123"/>
    </source>
</evidence>
<keyword evidence="4" id="KW-0804">Transcription</keyword>
<dbReference type="OrthoDB" id="5424793at2759"/>
<accession>G9NFT2</accession>
<name>G9NFT2_HYPAI</name>
<evidence type="ECO:0000256" key="2">
    <source>
        <dbReference type="ARBA" id="ARBA00023015"/>
    </source>
</evidence>
<dbReference type="STRING" id="452589.G9NFT2"/>
<proteinExistence type="predicted"/>
<protein>
    <recommendedName>
        <fullName evidence="8">Zn(2)-C6 fungal-type domain-containing protein</fullName>
    </recommendedName>
</protein>
<dbReference type="GO" id="GO:0005634">
    <property type="term" value="C:nucleus"/>
    <property type="evidence" value="ECO:0007669"/>
    <property type="project" value="UniProtKB-SubCell"/>
</dbReference>
<keyword evidence="5" id="KW-0539">Nucleus</keyword>
<comment type="caution">
    <text evidence="6">The sequence shown here is derived from an EMBL/GenBank/DDBJ whole genome shotgun (WGS) entry which is preliminary data.</text>
</comment>
<dbReference type="GO" id="GO:0000976">
    <property type="term" value="F:transcription cis-regulatory region binding"/>
    <property type="evidence" value="ECO:0007669"/>
    <property type="project" value="TreeGrafter"/>
</dbReference>
<comment type="subcellular location">
    <subcellularLocation>
        <location evidence="1">Nucleus</location>
    </subcellularLocation>
</comment>
<dbReference type="Proteomes" id="UP000005426">
    <property type="component" value="Unassembled WGS sequence"/>
</dbReference>
<evidence type="ECO:0000313" key="6">
    <source>
        <dbReference type="EMBL" id="EHK50148.1"/>
    </source>
</evidence>
<keyword evidence="7" id="KW-1185">Reference proteome</keyword>
<evidence type="ECO:0000256" key="4">
    <source>
        <dbReference type="ARBA" id="ARBA00023163"/>
    </source>
</evidence>
<sequence>ACEACRAAKVKCQPSELPTVCRKARVDMNTDLIISPGDAAQPQPLPASRPSRTFTIEFDVQSLPDVDENFDALRDSHAQFLESMFPSEPNSDIDDLTSSPMTGFLTPSSSHSHSIQSLHAKPQFNLDSAESLLASFGRMLSHFPCINFQPEDTVLSLAASRPFVLLAILAAVSGSRTLQGHSLYDEEFRKVLGLKFVAGGERSIELLQGTLIYCAWYPFHLRPKNKQAFQYVRMAGDMVRDMGLDQELPELKDGVNSEVTKEQLDKIRTYLSWFYAGSNFMVAWKKLDVKPPFTAWTATCCDILQKCAESDGDFALSYLVQFTNYTNAATDAIHESTVTTEQQSQFVLFGLEVQGRELRQRMLTRIAKVPVKFSELFFRIYLIGCPLIRVGQSKNRPSGYIFPSISKLKSCVAEIKMMFDFVSDLGQSAFTAFSSNDWMKVVITIIIALRLSFPLTELPDWDDCWARSELHFNEFLTHMCEGSELTTVNTRVDAVSASRVVLRIVKDKYDRRVALPVAAAIPSSSGIQGCPMFDHRMDPYISTWDTGLGAGNENPFSTRHADDEPPVFRDLWTTITMG</sequence>
<dbReference type="PANTHER" id="PTHR31845">
    <property type="entry name" value="FINGER DOMAIN PROTEIN, PUTATIVE-RELATED"/>
    <property type="match status" value="1"/>
</dbReference>
<dbReference type="AlphaFoldDB" id="G9NFT2"/>
<dbReference type="InterPro" id="IPR051089">
    <property type="entry name" value="prtT"/>
</dbReference>
<keyword evidence="3" id="KW-0238">DNA-binding</keyword>
<feature type="non-terminal residue" evidence="6">
    <location>
        <position position="578"/>
    </location>
</feature>
<evidence type="ECO:0008006" key="8">
    <source>
        <dbReference type="Google" id="ProtNLM"/>
    </source>
</evidence>
<gene>
    <name evidence="6" type="ORF">TRIATDRAFT_21879</name>
</gene>
<dbReference type="GO" id="GO:0000981">
    <property type="term" value="F:DNA-binding transcription factor activity, RNA polymerase II-specific"/>
    <property type="evidence" value="ECO:0007669"/>
    <property type="project" value="TreeGrafter"/>
</dbReference>
<evidence type="ECO:0000256" key="3">
    <source>
        <dbReference type="ARBA" id="ARBA00023125"/>
    </source>
</evidence>
<evidence type="ECO:0000256" key="5">
    <source>
        <dbReference type="ARBA" id="ARBA00023242"/>
    </source>
</evidence>
<feature type="non-terminal residue" evidence="6">
    <location>
        <position position="1"/>
    </location>
</feature>
<keyword evidence="2" id="KW-0805">Transcription regulation</keyword>
<evidence type="ECO:0000313" key="7">
    <source>
        <dbReference type="Proteomes" id="UP000005426"/>
    </source>
</evidence>